<reference evidence="1" key="1">
    <citation type="journal article" date="2023" name="Mol. Phylogenet. Evol.">
        <title>Genome-scale phylogeny and comparative genomics of the fungal order Sordariales.</title>
        <authorList>
            <person name="Hensen N."/>
            <person name="Bonometti L."/>
            <person name="Westerberg I."/>
            <person name="Brannstrom I.O."/>
            <person name="Guillou S."/>
            <person name="Cros-Aarteil S."/>
            <person name="Calhoun S."/>
            <person name="Haridas S."/>
            <person name="Kuo A."/>
            <person name="Mondo S."/>
            <person name="Pangilinan J."/>
            <person name="Riley R."/>
            <person name="LaButti K."/>
            <person name="Andreopoulos B."/>
            <person name="Lipzen A."/>
            <person name="Chen C."/>
            <person name="Yan M."/>
            <person name="Daum C."/>
            <person name="Ng V."/>
            <person name="Clum A."/>
            <person name="Steindorff A."/>
            <person name="Ohm R.A."/>
            <person name="Martin F."/>
            <person name="Silar P."/>
            <person name="Natvig D.O."/>
            <person name="Lalanne C."/>
            <person name="Gautier V."/>
            <person name="Ament-Velasquez S.L."/>
            <person name="Kruys A."/>
            <person name="Hutchinson M.I."/>
            <person name="Powell A.J."/>
            <person name="Barry K."/>
            <person name="Miller A.N."/>
            <person name="Grigoriev I.V."/>
            <person name="Debuchy R."/>
            <person name="Gladieux P."/>
            <person name="Hiltunen Thoren M."/>
            <person name="Johannesson H."/>
        </authorList>
    </citation>
    <scope>NUCLEOTIDE SEQUENCE</scope>
    <source>
        <strain evidence="1">CBS 626.80</strain>
    </source>
</reference>
<evidence type="ECO:0000313" key="2">
    <source>
        <dbReference type="Proteomes" id="UP001303222"/>
    </source>
</evidence>
<protein>
    <submittedName>
        <fullName evidence="1">Uncharacterized protein</fullName>
    </submittedName>
</protein>
<gene>
    <name evidence="1" type="ORF">QBC32DRAFT_315145</name>
</gene>
<dbReference type="AlphaFoldDB" id="A0AAN6SEF0"/>
<dbReference type="Proteomes" id="UP001303222">
    <property type="component" value="Unassembled WGS sequence"/>
</dbReference>
<organism evidence="1 2">
    <name type="scientific">Pseudoneurospora amorphoporcata</name>
    <dbReference type="NCBI Taxonomy" id="241081"/>
    <lineage>
        <taxon>Eukaryota</taxon>
        <taxon>Fungi</taxon>
        <taxon>Dikarya</taxon>
        <taxon>Ascomycota</taxon>
        <taxon>Pezizomycotina</taxon>
        <taxon>Sordariomycetes</taxon>
        <taxon>Sordariomycetidae</taxon>
        <taxon>Sordariales</taxon>
        <taxon>Sordariaceae</taxon>
        <taxon>Pseudoneurospora</taxon>
    </lineage>
</organism>
<dbReference type="EMBL" id="MU859154">
    <property type="protein sequence ID" value="KAK3951212.1"/>
    <property type="molecule type" value="Genomic_DNA"/>
</dbReference>
<proteinExistence type="predicted"/>
<sequence>MPAPLTLSNGGLPTIITTAISNLETVKQARNSISGATEPLDSISLLADILIRSLLLIQDVHSLQTLRVGEQIYHIMDLASRLGASMLVSAADNINRRSFGSTATTTPQEPQELEITPDNYVYGHLQTMKGQLQEAKDRLFELVRSVLVGVSGNPKDGFQVVKGDLVGVSKRVREVMGVEMSLFERLRGRIVGEGEGIIELDDADIEHLGLPRVSGDMVEQWRATVGVETGITQENEE</sequence>
<evidence type="ECO:0000313" key="1">
    <source>
        <dbReference type="EMBL" id="KAK3951212.1"/>
    </source>
</evidence>
<keyword evidence="2" id="KW-1185">Reference proteome</keyword>
<name>A0AAN6SEF0_9PEZI</name>
<reference evidence="1" key="2">
    <citation type="submission" date="2023-06" db="EMBL/GenBank/DDBJ databases">
        <authorList>
            <consortium name="Lawrence Berkeley National Laboratory"/>
            <person name="Mondo S.J."/>
            <person name="Hensen N."/>
            <person name="Bonometti L."/>
            <person name="Westerberg I."/>
            <person name="Brannstrom I.O."/>
            <person name="Guillou S."/>
            <person name="Cros-Aarteil S."/>
            <person name="Calhoun S."/>
            <person name="Haridas S."/>
            <person name="Kuo A."/>
            <person name="Pangilinan J."/>
            <person name="Riley R."/>
            <person name="Labutti K."/>
            <person name="Andreopoulos B."/>
            <person name="Lipzen A."/>
            <person name="Chen C."/>
            <person name="Yanf M."/>
            <person name="Daum C."/>
            <person name="Ng V."/>
            <person name="Clum A."/>
            <person name="Steindorff A."/>
            <person name="Ohm R."/>
            <person name="Martin F."/>
            <person name="Silar P."/>
            <person name="Natvig D."/>
            <person name="Lalanne C."/>
            <person name="Gautier V."/>
            <person name="Ament-Velasquez S.L."/>
            <person name="Kruys A."/>
            <person name="Hutchinson M.I."/>
            <person name="Powell A.J."/>
            <person name="Barry K."/>
            <person name="Miller A.N."/>
            <person name="Grigoriev I.V."/>
            <person name="Debuchy R."/>
            <person name="Gladieux P."/>
            <person name="Thoren M.H."/>
            <person name="Johannesson H."/>
        </authorList>
    </citation>
    <scope>NUCLEOTIDE SEQUENCE</scope>
    <source>
        <strain evidence="1">CBS 626.80</strain>
    </source>
</reference>
<comment type="caution">
    <text evidence="1">The sequence shown here is derived from an EMBL/GenBank/DDBJ whole genome shotgun (WGS) entry which is preliminary data.</text>
</comment>
<accession>A0AAN6SEF0</accession>